<keyword evidence="3" id="KW-1185">Reference proteome</keyword>
<protein>
    <recommendedName>
        <fullName evidence="4">Inner centromere protein ARK-binding domain-containing protein</fullName>
    </recommendedName>
</protein>
<evidence type="ECO:0008006" key="4">
    <source>
        <dbReference type="Google" id="ProtNLM"/>
    </source>
</evidence>
<comment type="caution">
    <text evidence="2">The sequence shown here is derived from an EMBL/GenBank/DDBJ whole genome shotgun (WGS) entry which is preliminary data.</text>
</comment>
<dbReference type="OrthoDB" id="2193638at2759"/>
<dbReference type="STRING" id="1358809.S7W795"/>
<dbReference type="Proteomes" id="UP000014978">
    <property type="component" value="Unassembled WGS sequence"/>
</dbReference>
<feature type="compositionally biased region" description="Basic residues" evidence="1">
    <location>
        <begin position="81"/>
        <end position="90"/>
    </location>
</feature>
<feature type="region of interest" description="Disordered" evidence="1">
    <location>
        <begin position="67"/>
        <end position="93"/>
    </location>
</feature>
<evidence type="ECO:0000256" key="1">
    <source>
        <dbReference type="SAM" id="MobiDB-lite"/>
    </source>
</evidence>
<proteinExistence type="predicted"/>
<dbReference type="InParanoid" id="S7W795"/>
<dbReference type="HOGENOM" id="CLU_590750_0_0_1"/>
<gene>
    <name evidence="2" type="ORF">SLOPH_1759</name>
</gene>
<dbReference type="VEuPathDB" id="MicrosporidiaDB:SLOPH_1759"/>
<feature type="compositionally biased region" description="Polar residues" evidence="1">
    <location>
        <begin position="67"/>
        <end position="80"/>
    </location>
</feature>
<evidence type="ECO:0000313" key="2">
    <source>
        <dbReference type="EMBL" id="EPR78695.1"/>
    </source>
</evidence>
<name>S7W795_SPRLO</name>
<dbReference type="AlphaFoldDB" id="S7W795"/>
<reference evidence="3" key="1">
    <citation type="journal article" date="2013" name="PLoS Genet.">
        <title>The genome of Spraguea lophii and the basis of host-microsporidian interactions.</title>
        <authorList>
            <person name="Campbell S.E."/>
            <person name="Williams T.A."/>
            <person name="Yousuf A."/>
            <person name="Soanes D.M."/>
            <person name="Paszkiewicz K.H."/>
            <person name="Williams B.A.P."/>
        </authorList>
    </citation>
    <scope>NUCLEOTIDE SEQUENCE [LARGE SCALE GENOMIC DNA]</scope>
    <source>
        <strain evidence="3">42_110</strain>
    </source>
</reference>
<sequence>MFHIEYIITFKKIMENTLKEIKEYFNGNKKTSNNIIAEKIQRKIDEILKDDPQAIKKRKIKREKISTSGDMGINDSNKSLTKGRRGRPRKTLSTDQCNSIIMNIKEKKKTIVEENGNCKTSNIVDDEQKININPIKRKITRKNILVENKSNKDSEKDIKEKPKIIRKTKKGRILKNLPKRTKKVKKEPEIKMNEIDVEEEKIVDKEINNDERKIETDLIAIENIQKEENNKENIAKNTIKKEKTTFRKALISNYNKDSEQINLHSNTITSEINIKKERENIAKILEQNSIPSKIEKEFDNKNMKIETKNDKSNKEKTNKKTFADAFSALKKDYTIKKINESKLQEKLNSSFIQDDIYKKTINKQIASSFSRPSKIDYNTYTPKTKIPTIDSDDMAKMVPSFIRPQWVKETMLDDLLKKQNHEILENFYKTDAVDITMIFPHVKDISNYSPNKIMFRKYTDRKL</sequence>
<organism evidence="2 3">
    <name type="scientific">Spraguea lophii (strain 42_110)</name>
    <name type="common">Microsporidian parasite</name>
    <dbReference type="NCBI Taxonomy" id="1358809"/>
    <lineage>
        <taxon>Eukaryota</taxon>
        <taxon>Fungi</taxon>
        <taxon>Fungi incertae sedis</taxon>
        <taxon>Microsporidia</taxon>
        <taxon>Spragueidae</taxon>
        <taxon>Spraguea</taxon>
    </lineage>
</organism>
<evidence type="ECO:0000313" key="3">
    <source>
        <dbReference type="Proteomes" id="UP000014978"/>
    </source>
</evidence>
<dbReference type="EMBL" id="ATCN01000610">
    <property type="protein sequence ID" value="EPR78695.1"/>
    <property type="molecule type" value="Genomic_DNA"/>
</dbReference>
<accession>S7W795</accession>
<dbReference type="OMA" id="CKTSNIV"/>